<feature type="domain" description="AN1-type" evidence="6">
    <location>
        <begin position="24"/>
        <end position="72"/>
    </location>
</feature>
<gene>
    <name evidence="7" type="ORF">BGT96224V2_LOCUS1863</name>
</gene>
<reference evidence="7" key="1">
    <citation type="submission" date="2018-07" db="EMBL/GenBank/DDBJ databases">
        <authorList>
            <person name="Quirk P.G."/>
            <person name="Krulwich T.A."/>
        </authorList>
    </citation>
    <scope>NUCLEOTIDE SEQUENCE</scope>
    <source>
        <strain evidence="7">96224</strain>
    </source>
</reference>
<dbReference type="Pfam" id="PF25327">
    <property type="entry name" value="UBL_ZFAND1"/>
    <property type="match status" value="1"/>
</dbReference>
<evidence type="ECO:0000256" key="4">
    <source>
        <dbReference type="PROSITE-ProRule" id="PRU00449"/>
    </source>
</evidence>
<dbReference type="Gene3D" id="4.10.1110.10">
    <property type="entry name" value="AN1-like Zinc finger"/>
    <property type="match status" value="2"/>
</dbReference>
<evidence type="ECO:0000256" key="2">
    <source>
        <dbReference type="ARBA" id="ARBA00022771"/>
    </source>
</evidence>
<evidence type="ECO:0000313" key="7">
    <source>
        <dbReference type="EMBL" id="SUZ08694.1"/>
    </source>
</evidence>
<protein>
    <submittedName>
        <fullName evidence="7">Bgt-4084</fullName>
    </submittedName>
</protein>
<proteinExistence type="predicted"/>
<dbReference type="InterPro" id="IPR035896">
    <property type="entry name" value="AN1-like_Znf"/>
</dbReference>
<dbReference type="PANTHER" id="PTHR14677">
    <property type="entry name" value="ARSENITE INDUCUBLE RNA ASSOCIATED PROTEIN AIP-1-RELATED"/>
    <property type="match status" value="1"/>
</dbReference>
<dbReference type="SMART" id="SM00154">
    <property type="entry name" value="ZnF_AN1"/>
    <property type="match status" value="2"/>
</dbReference>
<dbReference type="GO" id="GO:0008270">
    <property type="term" value="F:zinc ion binding"/>
    <property type="evidence" value="ECO:0007669"/>
    <property type="project" value="UniProtKB-KW"/>
</dbReference>
<keyword evidence="2 4" id="KW-0863">Zinc-finger</keyword>
<evidence type="ECO:0000256" key="5">
    <source>
        <dbReference type="SAM" id="MobiDB-lite"/>
    </source>
</evidence>
<keyword evidence="3" id="KW-0862">Zinc</keyword>
<dbReference type="AlphaFoldDB" id="A0A381L449"/>
<sequence>MVTVNQLNSSEHKSGSSLENDDPTLVGVHCQYAACHQLDFLPFRCESCHQLFCLDHRTETNHKCSKSGEWASRRREADLSKPSHPHPLPSLRQVEKLCDFDACKITIGTSLSTAVHCSACNREYCLKHRIIEEHNCRNQVPLGARATSSKLIQTEQASVALAKLKAWGLTQRANVVRSLYKPKTSSAATNLAALNSLKKSAKGDVKIPVEKRVYLNVQAEAATTTSKLPYGAFFYSRDWVVGKLLDSAAQSLQVQNVNNHSLDETHKLRIFHVEGGRLLEFNEKIGNSLVNGNTVVLLRGIGPAVPDLIDLTAS</sequence>
<organism evidence="7">
    <name type="scientific">Blumeria graminis f. sp. tritici 96224</name>
    <dbReference type="NCBI Taxonomy" id="1268274"/>
    <lineage>
        <taxon>Eukaryota</taxon>
        <taxon>Fungi</taxon>
        <taxon>Dikarya</taxon>
        <taxon>Ascomycota</taxon>
        <taxon>Pezizomycotina</taxon>
        <taxon>Leotiomycetes</taxon>
        <taxon>Erysiphales</taxon>
        <taxon>Erysiphaceae</taxon>
        <taxon>Blumeria</taxon>
    </lineage>
</organism>
<name>A0A381L449_BLUGR</name>
<evidence type="ECO:0000256" key="1">
    <source>
        <dbReference type="ARBA" id="ARBA00022723"/>
    </source>
</evidence>
<dbReference type="OrthoDB" id="431929at2759"/>
<dbReference type="GO" id="GO:0005737">
    <property type="term" value="C:cytoplasm"/>
    <property type="evidence" value="ECO:0007669"/>
    <property type="project" value="TreeGrafter"/>
</dbReference>
<evidence type="ECO:0000256" key="3">
    <source>
        <dbReference type="ARBA" id="ARBA00022833"/>
    </source>
</evidence>
<feature type="region of interest" description="Disordered" evidence="5">
    <location>
        <begin position="1"/>
        <end position="20"/>
    </location>
</feature>
<evidence type="ECO:0000259" key="6">
    <source>
        <dbReference type="PROSITE" id="PS51039"/>
    </source>
</evidence>
<dbReference type="PROSITE" id="PS51039">
    <property type="entry name" value="ZF_AN1"/>
    <property type="match status" value="1"/>
</dbReference>
<dbReference type="EMBL" id="UIGY01000028">
    <property type="protein sequence ID" value="SUZ08694.1"/>
    <property type="molecule type" value="Genomic_DNA"/>
</dbReference>
<dbReference type="SUPFAM" id="SSF118310">
    <property type="entry name" value="AN1-like Zinc finger"/>
    <property type="match status" value="2"/>
</dbReference>
<accession>A0A381L449</accession>
<dbReference type="InterPro" id="IPR057358">
    <property type="entry name" value="UBL_ZFAND1-like"/>
</dbReference>
<dbReference type="InterPro" id="IPR000058">
    <property type="entry name" value="Znf_AN1"/>
</dbReference>
<dbReference type="PANTHER" id="PTHR14677:SF40">
    <property type="entry name" value="CDC48-ASSOCIATED UBIQUITIN-LIKE_ZINC FINGER PROTEIN 1"/>
    <property type="match status" value="1"/>
</dbReference>
<keyword evidence="1" id="KW-0479">Metal-binding</keyword>
<dbReference type="Pfam" id="PF01428">
    <property type="entry name" value="zf-AN1"/>
    <property type="match status" value="2"/>
</dbReference>